<evidence type="ECO:0000313" key="5">
    <source>
        <dbReference type="Proteomes" id="UP000193920"/>
    </source>
</evidence>
<comment type="similarity">
    <text evidence="1">Belongs to the SAPS family.</text>
</comment>
<reference evidence="4 5" key="1">
    <citation type="submission" date="2016-08" db="EMBL/GenBank/DDBJ databases">
        <title>A Parts List for Fungal Cellulosomes Revealed by Comparative Genomics.</title>
        <authorList>
            <consortium name="DOE Joint Genome Institute"/>
            <person name="Haitjema C.H."/>
            <person name="Gilmore S.P."/>
            <person name="Henske J.K."/>
            <person name="Solomon K.V."/>
            <person name="De Groot R."/>
            <person name="Kuo A."/>
            <person name="Mondo S.J."/>
            <person name="Salamov A.A."/>
            <person name="Labutti K."/>
            <person name="Zhao Z."/>
            <person name="Chiniquy J."/>
            <person name="Barry K."/>
            <person name="Brewer H.M."/>
            <person name="Purvine S.O."/>
            <person name="Wright A.T."/>
            <person name="Boxma B."/>
            <person name="Van Alen T."/>
            <person name="Hackstein J.H."/>
            <person name="Baker S.E."/>
            <person name="Grigoriev I.V."/>
            <person name="O'Malley M.A."/>
        </authorList>
    </citation>
    <scope>NUCLEOTIDE SEQUENCE [LARGE SCALE GENOMIC DNA]</scope>
    <source>
        <strain evidence="4 5">G1</strain>
    </source>
</reference>
<dbReference type="Pfam" id="PF04499">
    <property type="entry name" value="SAPS"/>
    <property type="match status" value="1"/>
</dbReference>
<sequence>MFWGFGYQSQSTIDGVLEKPDCTLEMLLEEEDIIPECKGHHTKLIEFLAQPENLSKMIELLTFGDDNYDESKQFKYALICSEIICCELWPILDGLASHTEILDRFWSFIETDEPLISYRANCFSRICIVLIQTKPQVMINFIKTKENSINNILKHIENSSISDLLLKLMLIEDMDNTYQIIEWLRDEHVIAQLIDRLNPYNEPEQHSLIIQILLEINALNYNQVVMATMTESLVASSEEGSLLSLTQPKPINNISLIDEIKEEEIFTKLIDFMFDNEAPYSTSSLINGINIIIELIRKYCSDIEQIEYQYHQYKLSQENNASNGNSNNGKNGNNSLTPQLEEVSKPTKEQLYMLATSINSILHIINTRLADFKYLLSHPKSISGPVDTTLGKQIPLGSERLRICELFAEIMHLQYLFTSSPLFGEVINSREPPENSESEKEVNNENNNNNVNDYNRNDPPIRTIVDELVEIGNTFTDLNILPICLKLFFDFPWNNFLHSVVFDMIAKIFNTYIYSLENPYSIFENVNDISIPLSYYNNGNPNIPEDEDEECLKLSQQKMSMIRKCSYKLTISILKEGELTKKIVKAQRLNDFEVEQPRGVRLGYMGYITHISDEICKLIDTCGSALNKSLGKTLKSEGWIEYASKILPETKFQDCQPLGGERPNNTSMLFRPNPFEVAGDVDNIGNVLSDVDGLDMSDATITDSSFSSKESIGSESMMSKDSIINEKIPVMPSTSNGVSSIAISSTEYLASSHNSLNKSWSNINNNSTSVNNGGSGSNSSLNFNNSSNNNLHISHNGISPSNSISGSKNNSLSKINKKFEKESNSDDEDDDIEGFGNVSVMNNIKSDQFARYICQQVVHDLPGKFLVEDNSDDSDTDEELEWLRTIENDEVVDQDSPTKISTN</sequence>
<evidence type="ECO:0000313" key="4">
    <source>
        <dbReference type="EMBL" id="ORY19976.1"/>
    </source>
</evidence>
<dbReference type="InterPro" id="IPR007587">
    <property type="entry name" value="SAPS"/>
</dbReference>
<evidence type="ECO:0000256" key="3">
    <source>
        <dbReference type="SAM" id="MobiDB-lite"/>
    </source>
</evidence>
<dbReference type="OrthoDB" id="295029at2759"/>
<dbReference type="STRING" id="1754190.A0A1Y2ABU2"/>
<feature type="compositionally biased region" description="Low complexity" evidence="3">
    <location>
        <begin position="444"/>
        <end position="456"/>
    </location>
</feature>
<dbReference type="GO" id="GO:0005829">
    <property type="term" value="C:cytosol"/>
    <property type="evidence" value="ECO:0007669"/>
    <property type="project" value="TreeGrafter"/>
</dbReference>
<evidence type="ECO:0000256" key="1">
    <source>
        <dbReference type="ARBA" id="ARBA00006180"/>
    </source>
</evidence>
<proteinExistence type="inferred from homology"/>
<dbReference type="GO" id="GO:0005634">
    <property type="term" value="C:nucleus"/>
    <property type="evidence" value="ECO:0007669"/>
    <property type="project" value="TreeGrafter"/>
</dbReference>
<feature type="region of interest" description="Disordered" evidence="3">
    <location>
        <begin position="771"/>
        <end position="810"/>
    </location>
</feature>
<dbReference type="PANTHER" id="PTHR12634">
    <property type="entry name" value="SIT4 YEAST -ASSOCIATING PROTEIN-RELATED"/>
    <property type="match status" value="1"/>
</dbReference>
<feature type="region of interest" description="Disordered" evidence="3">
    <location>
        <begin position="428"/>
        <end position="456"/>
    </location>
</feature>
<feature type="compositionally biased region" description="Low complexity" evidence="3">
    <location>
        <begin position="319"/>
        <end position="335"/>
    </location>
</feature>
<protein>
    <submittedName>
        <fullName evidence="4">SAPS-domain-containing protein</fullName>
    </submittedName>
</protein>
<dbReference type="GO" id="GO:0019888">
    <property type="term" value="F:protein phosphatase regulator activity"/>
    <property type="evidence" value="ECO:0007669"/>
    <property type="project" value="TreeGrafter"/>
</dbReference>
<dbReference type="GO" id="GO:0019903">
    <property type="term" value="F:protein phosphatase binding"/>
    <property type="evidence" value="ECO:0007669"/>
    <property type="project" value="InterPro"/>
</dbReference>
<gene>
    <name evidence="4" type="ORF">LY90DRAFT_677019</name>
</gene>
<comment type="caution">
    <text evidence="4">The sequence shown here is derived from an EMBL/GenBank/DDBJ whole genome shotgun (WGS) entry which is preliminary data.</text>
</comment>
<dbReference type="EMBL" id="MCOG01000308">
    <property type="protein sequence ID" value="ORY19976.1"/>
    <property type="molecule type" value="Genomic_DNA"/>
</dbReference>
<feature type="non-terminal residue" evidence="4">
    <location>
        <position position="903"/>
    </location>
</feature>
<feature type="region of interest" description="Disordered" evidence="3">
    <location>
        <begin position="319"/>
        <end position="339"/>
    </location>
</feature>
<feature type="compositionally biased region" description="Basic and acidic residues" evidence="3">
    <location>
        <begin position="431"/>
        <end position="443"/>
    </location>
</feature>
<evidence type="ECO:0000256" key="2">
    <source>
        <dbReference type="ARBA" id="ARBA00023306"/>
    </source>
</evidence>
<dbReference type="Proteomes" id="UP000193920">
    <property type="component" value="Unassembled WGS sequence"/>
</dbReference>
<dbReference type="PANTHER" id="PTHR12634:SF8">
    <property type="entry name" value="FIERY MOUNTAIN, ISOFORM D"/>
    <property type="match status" value="1"/>
</dbReference>
<keyword evidence="2" id="KW-0131">Cell cycle</keyword>
<dbReference type="AlphaFoldDB" id="A0A1Y2ABU2"/>
<organism evidence="4 5">
    <name type="scientific">Neocallimastix californiae</name>
    <dbReference type="NCBI Taxonomy" id="1754190"/>
    <lineage>
        <taxon>Eukaryota</taxon>
        <taxon>Fungi</taxon>
        <taxon>Fungi incertae sedis</taxon>
        <taxon>Chytridiomycota</taxon>
        <taxon>Chytridiomycota incertae sedis</taxon>
        <taxon>Neocallimastigomycetes</taxon>
        <taxon>Neocallimastigales</taxon>
        <taxon>Neocallimastigaceae</taxon>
        <taxon>Neocallimastix</taxon>
    </lineage>
</organism>
<name>A0A1Y2ABU2_9FUNG</name>
<keyword evidence="5" id="KW-1185">Reference proteome</keyword>
<accession>A0A1Y2ABU2</accession>